<reference evidence="2" key="1">
    <citation type="submission" date="2017-04" db="EMBL/GenBank/DDBJ databases">
        <title>Unveiling RNA virosphere associated with marine microorganisms.</title>
        <authorList>
            <person name="Urayama S."/>
            <person name="Takaki Y."/>
            <person name="Nishi S."/>
            <person name="Yoshida Y."/>
            <person name="Deguchi S."/>
            <person name="Takai K."/>
            <person name="Nunoura T."/>
        </authorList>
    </citation>
    <scope>NUCLEOTIDE SEQUENCE</scope>
</reference>
<comment type="caution">
    <text evidence="2">The sequence shown here is derived from an EMBL/GenBank/DDBJ whole genome shotgun (WGS) entry which is preliminary data.</text>
</comment>
<evidence type="ECO:0000256" key="1">
    <source>
        <dbReference type="SAM" id="MobiDB-lite"/>
    </source>
</evidence>
<dbReference type="AlphaFoldDB" id="A0A2V0RC95"/>
<feature type="region of interest" description="Disordered" evidence="1">
    <location>
        <begin position="633"/>
        <end position="663"/>
    </location>
</feature>
<feature type="compositionally biased region" description="Basic and acidic residues" evidence="1">
    <location>
        <begin position="650"/>
        <end position="663"/>
    </location>
</feature>
<accession>A0A2V0RC95</accession>
<dbReference type="EMBL" id="BDQE01000119">
    <property type="protein sequence ID" value="GBH22824.1"/>
    <property type="molecule type" value="Genomic_RNA"/>
</dbReference>
<name>A0A2V0RC95_9ZZZZ</name>
<proteinExistence type="predicted"/>
<sequence length="663" mass="73838">MTTTPESKDFVLSDEGLRNATRTRILIAKIIEHYYGEDYAIDFLDETTDESLVKDFPELSKPDPDPKVVSDMLGLVLPTTPRPGTGFSPNNNPYFTPVKEIPNRIADIQEFMAEAQSRGKSLVDAGQAITAALAAAMAIGQKSSNIFNSGKGKDSGSGGPTNNDFGKLYERLDPGSTGNFINFEPDKLSFDWNLGLDTTMNGQAPFWTPTRYSSCFVGAIRQLGIPSNDIESAKNFQDTLVPYLRNKINSDKRYNAQLAEFFTWENYQDYMNRFIKACSVYHFFANIYDYTNMDIRVNNNAGIRYMRDNLVQTAQLQRLASLKQLLDSMPFPQTLQNSIAQYYGWYSTSESPMAQIYCNVPEVFKTTGTVAAPSESTYLDSFITDIIETQISQLNYYDKEVDLRKPYYKLMSILNNVIPGYALSNIGSSYITDVYDENHMTMWLNGPTIIRMVSGAPSTGFGTKDLMHPYLHNALDQVSNVSYFSKTNEPHGYLEGYHSTVSGNPIVHITNGYQTPIGLTTIDNFANDHTTVTSNIFAFVDRNTSTLRAAGPTFASRGMVLLPSQGEGNYLSATPLPILYGQDVSTLGSVKVTFDVYRPSDCVEITNANLQQFVFNRNAVLQKWIDIQDYSGGLSNSSSGGKRSKFSKGRSKDKAEDKTETTS</sequence>
<evidence type="ECO:0000313" key="2">
    <source>
        <dbReference type="EMBL" id="GBH22824.1"/>
    </source>
</evidence>
<protein>
    <submittedName>
        <fullName evidence="2">Uncharacterized protein</fullName>
    </submittedName>
</protein>
<organism evidence="2">
    <name type="scientific">viral metagenome</name>
    <dbReference type="NCBI Taxonomy" id="1070528"/>
    <lineage>
        <taxon>unclassified sequences</taxon>
        <taxon>metagenomes</taxon>
        <taxon>organismal metagenomes</taxon>
    </lineage>
</organism>